<dbReference type="Proteomes" id="UP000694387">
    <property type="component" value="Chromosome 19"/>
</dbReference>
<evidence type="ECO:0000259" key="14">
    <source>
        <dbReference type="Pfam" id="PF22892"/>
    </source>
</evidence>
<dbReference type="FunFam" id="1.10.1520.10:FF:000010">
    <property type="entry name" value="39S ribosomal protein L44, mitochondrial"/>
    <property type="match status" value="1"/>
</dbReference>
<evidence type="ECO:0000313" key="17">
    <source>
        <dbReference type="Proteomes" id="UP000694387"/>
    </source>
</evidence>
<evidence type="ECO:0000313" key="16">
    <source>
        <dbReference type="Ensembl" id="ENSEASP00005016253.2"/>
    </source>
</evidence>
<keyword evidence="4" id="KW-0378">Hydrolase</keyword>
<dbReference type="GO" id="GO:0070877">
    <property type="term" value="C:microprocessor complex"/>
    <property type="evidence" value="ECO:0007669"/>
    <property type="project" value="TreeGrafter"/>
</dbReference>
<dbReference type="CDD" id="cd19874">
    <property type="entry name" value="DSRM_MRPL44"/>
    <property type="match status" value="1"/>
</dbReference>
<comment type="subcellular location">
    <subcellularLocation>
        <location evidence="1">Mitochondrion</location>
    </subcellularLocation>
</comment>
<keyword evidence="8" id="KW-0496">Mitochondrion</keyword>
<dbReference type="PANTHER" id="PTHR11207">
    <property type="entry name" value="RIBONUCLEASE III"/>
    <property type="match status" value="1"/>
</dbReference>
<reference evidence="16" key="3">
    <citation type="submission" date="2025-09" db="UniProtKB">
        <authorList>
            <consortium name="Ensembl"/>
        </authorList>
    </citation>
    <scope>IDENTIFICATION</scope>
</reference>
<dbReference type="Gene3D" id="3.30.160.20">
    <property type="match status" value="1"/>
</dbReference>
<dbReference type="Ensembl" id="ENSEAST00005017659.2">
    <property type="protein sequence ID" value="ENSEASP00005016253.2"/>
    <property type="gene ID" value="ENSEASG00005011288.2"/>
</dbReference>
<dbReference type="FunFam" id="3.30.160.20:FF:000037">
    <property type="entry name" value="39S ribosomal protein L44, mitochondrial"/>
    <property type="match status" value="1"/>
</dbReference>
<keyword evidence="17" id="KW-1185">Reference proteome</keyword>
<evidence type="ECO:0000256" key="3">
    <source>
        <dbReference type="ARBA" id="ARBA00022759"/>
    </source>
</evidence>
<keyword evidence="2" id="KW-0540">Nuclease</keyword>
<dbReference type="GO" id="GO:0004525">
    <property type="term" value="F:ribonuclease III activity"/>
    <property type="evidence" value="ECO:0007669"/>
    <property type="project" value="InterPro"/>
</dbReference>
<dbReference type="GeneTree" id="ENSGT00390000016956"/>
<dbReference type="InterPro" id="IPR044444">
    <property type="entry name" value="Ribosomal_mL44_DSRM_metazoa"/>
</dbReference>
<keyword evidence="9" id="KW-0687">Ribonucleoprotein</keyword>
<gene>
    <name evidence="16" type="primary">MRPL44</name>
</gene>
<protein>
    <recommendedName>
        <fullName evidence="11">Large ribosomal subunit protein mL44</fullName>
    </recommendedName>
    <alternativeName>
        <fullName evidence="13">39S ribosomal protein L44, mitochondrial</fullName>
    </alternativeName>
</protein>
<comment type="similarity">
    <text evidence="10">Belongs to the ribonuclease III family. Mitochondrion-specific ribosomal protein mL44 subfamily.</text>
</comment>
<evidence type="ECO:0000259" key="15">
    <source>
        <dbReference type="Pfam" id="PF22935"/>
    </source>
</evidence>
<comment type="function">
    <text evidence="12">Component of the 39S subunit of mitochondrial ribosome. May have a function in the assembly/stability of nascent mitochondrial polypeptides exiting the ribosome.</text>
</comment>
<evidence type="ECO:0000256" key="13">
    <source>
        <dbReference type="ARBA" id="ARBA00083955"/>
    </source>
</evidence>
<dbReference type="GO" id="GO:0006396">
    <property type="term" value="P:RNA processing"/>
    <property type="evidence" value="ECO:0007669"/>
    <property type="project" value="InterPro"/>
</dbReference>
<evidence type="ECO:0000256" key="7">
    <source>
        <dbReference type="ARBA" id="ARBA00022980"/>
    </source>
</evidence>
<keyword evidence="7" id="KW-0689">Ribosomal protein</keyword>
<dbReference type="SUPFAM" id="SSF69065">
    <property type="entry name" value="RNase III domain-like"/>
    <property type="match status" value="1"/>
</dbReference>
<name>A0A8C4M0M7_EQUAS</name>
<dbReference type="InterPro" id="IPR036389">
    <property type="entry name" value="RNase_III_sf"/>
</dbReference>
<dbReference type="GO" id="GO:0003725">
    <property type="term" value="F:double-stranded RNA binding"/>
    <property type="evidence" value="ECO:0007669"/>
    <property type="project" value="InterPro"/>
</dbReference>
<dbReference type="InterPro" id="IPR055189">
    <property type="entry name" value="RM44_endonuclase"/>
</dbReference>
<dbReference type="Pfam" id="PF22892">
    <property type="entry name" value="DSRM_MRPL44"/>
    <property type="match status" value="1"/>
</dbReference>
<dbReference type="GO" id="GO:0005743">
    <property type="term" value="C:mitochondrial inner membrane"/>
    <property type="evidence" value="ECO:0007669"/>
    <property type="project" value="UniProtKB-ARBA"/>
</dbReference>
<evidence type="ECO:0000256" key="6">
    <source>
        <dbReference type="ARBA" id="ARBA00022946"/>
    </source>
</evidence>
<evidence type="ECO:0000256" key="1">
    <source>
        <dbReference type="ARBA" id="ARBA00004173"/>
    </source>
</evidence>
<evidence type="ECO:0000256" key="4">
    <source>
        <dbReference type="ARBA" id="ARBA00022801"/>
    </source>
</evidence>
<evidence type="ECO:0000256" key="11">
    <source>
        <dbReference type="ARBA" id="ARBA00035187"/>
    </source>
</evidence>
<dbReference type="PANTHER" id="PTHR11207:SF5">
    <property type="entry name" value="LARGE RIBOSOMAL SUBUNIT PROTEIN ML44"/>
    <property type="match status" value="1"/>
</dbReference>
<keyword evidence="5" id="KW-0694">RNA-binding</keyword>
<proteinExistence type="inferred from homology"/>
<dbReference type="SUPFAM" id="SSF54768">
    <property type="entry name" value="dsRNA-binding domain-like"/>
    <property type="match status" value="1"/>
</dbReference>
<sequence length="322" mass="36010">MASGLVRLLLPAPRLLLSPAAPALAPPVRGVKKGFRAAFRFQKELERWRLLRCPPPPVRRSEKPNWDYHAEIQAFGHRLQETFSLDLLKTAFVNSCYIKSEEAKREKLGIEKEAVLLNLEDNRELSEQGSSFSQTCLTQFLEEAFPDLPTEGVQSLVGFLTGEEVVCHVARNLAVEQLTLSAEFPVPPTVLRRTFFAVVGALLQSSGAGRAALFIRDFLITQMTGKELFEIWKIINPMGLLVEELKKRNIPAPESRLTRQSGSTTALPLYFVGLYCDKKLIAEEEAARVALRKLYGFAENRRPWDYSKPKEGVRAGKAAAAS</sequence>
<keyword evidence="6" id="KW-0809">Transit peptide</keyword>
<dbReference type="GO" id="GO:0070125">
    <property type="term" value="P:mitochondrial translational elongation"/>
    <property type="evidence" value="ECO:0007669"/>
    <property type="project" value="TreeGrafter"/>
</dbReference>
<reference evidence="16 17" key="1">
    <citation type="journal article" date="2020" name="Nat. Commun.">
        <title>Donkey genomes provide new insights into domestication and selection for coat color.</title>
        <authorList>
            <person name="Wang"/>
            <person name="C."/>
            <person name="Li"/>
            <person name="H."/>
            <person name="Guo"/>
            <person name="Y."/>
            <person name="Huang"/>
            <person name="J."/>
            <person name="Sun"/>
            <person name="Y."/>
            <person name="Min"/>
            <person name="J."/>
            <person name="Wang"/>
            <person name="J."/>
            <person name="Fang"/>
            <person name="X."/>
            <person name="Zhao"/>
            <person name="Z."/>
            <person name="Wang"/>
            <person name="S."/>
            <person name="Zhang"/>
            <person name="Y."/>
            <person name="Liu"/>
            <person name="Q."/>
            <person name="Jiang"/>
            <person name="Q."/>
            <person name="Wang"/>
            <person name="X."/>
            <person name="Guo"/>
            <person name="Y."/>
            <person name="Yang"/>
            <person name="C."/>
            <person name="Wang"/>
            <person name="Y."/>
            <person name="Tian"/>
            <person name="F."/>
            <person name="Zhuang"/>
            <person name="G."/>
            <person name="Fan"/>
            <person name="Y."/>
            <person name="Gao"/>
            <person name="Q."/>
            <person name="Li"/>
            <person name="Y."/>
            <person name="Ju"/>
            <person name="Z."/>
            <person name="Li"/>
            <person name="J."/>
            <person name="Li"/>
            <person name="R."/>
            <person name="Hou"/>
            <person name="M."/>
            <person name="Yang"/>
            <person name="G."/>
            <person name="Liu"/>
            <person name="G."/>
            <person name="Liu"/>
            <person name="W."/>
            <person name="Guo"/>
            <person name="J."/>
            <person name="Pan"/>
            <person name="S."/>
            <person name="Fan"/>
            <person name="G."/>
            <person name="Zhang"/>
            <person name="W."/>
            <person name="Zhang"/>
            <person name="R."/>
            <person name="Yu"/>
            <person name="J."/>
            <person name="Zhang"/>
            <person name="X."/>
            <person name="Yin"/>
            <person name="Q."/>
            <person name="Ji"/>
            <person name="C."/>
            <person name="Jin"/>
            <person name="Y."/>
            <person name="Yue"/>
            <person name="G."/>
            <person name="Liu"/>
            <person name="M."/>
            <person name="Xu"/>
            <person name="J."/>
            <person name="Liu"/>
            <person name="S."/>
            <person name="Jordana"/>
            <person name="J."/>
            <person name="Noce"/>
            <person name="A."/>
            <person name="Amills"/>
            <person name="M."/>
            <person name="Wu"/>
            <person name="D.D."/>
            <person name="Li"/>
            <person name="S."/>
            <person name="Zhou"/>
            <person name="X. and Zhong"/>
            <person name="J."/>
        </authorList>
    </citation>
    <scope>NUCLEOTIDE SEQUENCE [LARGE SCALE GENOMIC DNA]</scope>
</reference>
<dbReference type="Gene3D" id="1.10.1520.10">
    <property type="entry name" value="Ribonuclease III domain"/>
    <property type="match status" value="1"/>
</dbReference>
<keyword evidence="3" id="KW-0255">Endonuclease</keyword>
<evidence type="ECO:0000256" key="10">
    <source>
        <dbReference type="ARBA" id="ARBA00024034"/>
    </source>
</evidence>
<evidence type="ECO:0000256" key="12">
    <source>
        <dbReference type="ARBA" id="ARBA00059807"/>
    </source>
</evidence>
<dbReference type="Pfam" id="PF22935">
    <property type="entry name" value="RM44_endonuclase"/>
    <property type="match status" value="1"/>
</dbReference>
<evidence type="ECO:0000256" key="8">
    <source>
        <dbReference type="ARBA" id="ARBA00023128"/>
    </source>
</evidence>
<reference evidence="16" key="2">
    <citation type="submission" date="2025-08" db="UniProtKB">
        <authorList>
            <consortium name="Ensembl"/>
        </authorList>
    </citation>
    <scope>IDENTIFICATION</scope>
</reference>
<dbReference type="AlphaFoldDB" id="A0A8C4M0M7"/>
<dbReference type="GO" id="GO:0005762">
    <property type="term" value="C:mitochondrial large ribosomal subunit"/>
    <property type="evidence" value="ECO:0007669"/>
    <property type="project" value="TreeGrafter"/>
</dbReference>
<organism evidence="16 17">
    <name type="scientific">Equus asinus</name>
    <name type="common">Donkey</name>
    <name type="synonym">Equus africanus asinus</name>
    <dbReference type="NCBI Taxonomy" id="9793"/>
    <lineage>
        <taxon>Eukaryota</taxon>
        <taxon>Metazoa</taxon>
        <taxon>Chordata</taxon>
        <taxon>Craniata</taxon>
        <taxon>Vertebrata</taxon>
        <taxon>Euteleostomi</taxon>
        <taxon>Mammalia</taxon>
        <taxon>Eutheria</taxon>
        <taxon>Laurasiatheria</taxon>
        <taxon>Perissodactyla</taxon>
        <taxon>Equidae</taxon>
        <taxon>Equus</taxon>
    </lineage>
</organism>
<feature type="domain" description="Large ribosomal subunit protein mL44 endonuclease" evidence="15">
    <location>
        <begin position="67"/>
        <end position="202"/>
    </location>
</feature>
<evidence type="ECO:0000256" key="2">
    <source>
        <dbReference type="ARBA" id="ARBA00022722"/>
    </source>
</evidence>
<accession>A0A8C4M0M7</accession>
<feature type="domain" description="Large ribosomal subunit protein mL44 dsRNA binding" evidence="14">
    <location>
        <begin position="232"/>
        <end position="312"/>
    </location>
</feature>
<evidence type="ECO:0000256" key="5">
    <source>
        <dbReference type="ARBA" id="ARBA00022884"/>
    </source>
</evidence>
<evidence type="ECO:0000256" key="9">
    <source>
        <dbReference type="ARBA" id="ARBA00023274"/>
    </source>
</evidence>